<sequence>MILLDQNNQLYNNDLRAMIMAFYPGVKIVEDAGLSDDFDLRLLIRYEEAFTILTVCKHGHECDKPDDLQEVPELPAYKDKLLISTCGLRAKILVDYRNKPEFRNVLKMASYRLLGQFADRRLPWGDLTGVRPTKIAMTRLLEYLAEQTDEAGMNGHDAEEHADRTHEKQQEIHDRIVQYYRDIYDTSVQKAELATTVAENEHRLVKGIDLDNDYCLYVGIPFCPSRCLYCSFTSYPIGIYAEKAKTYIDTLCKELAYVAEQYKHKRLVAIYIGGGTPTSISHELLAVLLKQIQTVFRLQEPEVADGLVEFTVEAGRPDSITPEKLAVMKGYGVTRISINPQTMNDETLRTIGRAHNAAQVKEAFAMARQAGFDNINMDLIAGLPGEDLHAMKHTLEEIRALAPESLTVHSLAIKRAANLNQQMDDYKSTIHHDMDAMHTAAQETAQTLGMEPYYLYRQKNIGGNLENVGYAKPGCECLYNILIMEEMTDIIAAGAGASTKLVYHAENRVERVENCKSVDDYINRFDEMLDRKRKAF</sequence>
<dbReference type="Proteomes" id="UP000515819">
    <property type="component" value="Chromosome"/>
</dbReference>
<feature type="domain" description="Radical SAM core" evidence="1">
    <location>
        <begin position="208"/>
        <end position="451"/>
    </location>
</feature>
<dbReference type="InterPro" id="IPR006638">
    <property type="entry name" value="Elp3/MiaA/NifB-like_rSAM"/>
</dbReference>
<protein>
    <submittedName>
        <fullName evidence="2">Coproporphyrinogen dehydrogenase HemZ</fullName>
        <ecNumber evidence="2">1.3.98.3</ecNumber>
    </submittedName>
</protein>
<gene>
    <name evidence="2" type="primary">hemZ</name>
    <name evidence="2" type="ORF">H9Q76_01610</name>
</gene>
<dbReference type="InterPro" id="IPR058240">
    <property type="entry name" value="rSAM_sf"/>
</dbReference>
<dbReference type="CDD" id="cd01335">
    <property type="entry name" value="Radical_SAM"/>
    <property type="match status" value="1"/>
</dbReference>
<dbReference type="EC" id="1.3.98.3" evidence="2"/>
<dbReference type="PANTHER" id="PTHR13932">
    <property type="entry name" value="COPROPORPHYRINIGEN III OXIDASE"/>
    <property type="match status" value="1"/>
</dbReference>
<dbReference type="Gene3D" id="3.80.30.20">
    <property type="entry name" value="tm_1862 like domain"/>
    <property type="match status" value="1"/>
</dbReference>
<dbReference type="SUPFAM" id="SSF102114">
    <property type="entry name" value="Radical SAM enzymes"/>
    <property type="match status" value="1"/>
</dbReference>
<dbReference type="SFLD" id="SFLDG01082">
    <property type="entry name" value="B12-binding_domain_containing"/>
    <property type="match status" value="1"/>
</dbReference>
<dbReference type="GO" id="GO:0005737">
    <property type="term" value="C:cytoplasm"/>
    <property type="evidence" value="ECO:0007669"/>
    <property type="project" value="TreeGrafter"/>
</dbReference>
<accession>A0A7G9FR18</accession>
<dbReference type="EMBL" id="CP060632">
    <property type="protein sequence ID" value="QNM01000.1"/>
    <property type="molecule type" value="Genomic_DNA"/>
</dbReference>
<dbReference type="InterPro" id="IPR023995">
    <property type="entry name" value="HemZ"/>
</dbReference>
<dbReference type="InterPro" id="IPR007197">
    <property type="entry name" value="rSAM"/>
</dbReference>
<dbReference type="SFLD" id="SFLDG01065">
    <property type="entry name" value="anaerobic_coproporphyrinogen-I"/>
    <property type="match status" value="1"/>
</dbReference>
<reference evidence="2 3" key="1">
    <citation type="submission" date="2020-08" db="EMBL/GenBank/DDBJ databases">
        <authorList>
            <person name="Liu C."/>
            <person name="Sun Q."/>
        </authorList>
    </citation>
    <scope>NUCLEOTIDE SEQUENCE [LARGE SCALE GENOMIC DNA]</scope>
    <source>
        <strain evidence="2 3">NSJ-4</strain>
    </source>
</reference>
<dbReference type="Pfam" id="PF04055">
    <property type="entry name" value="Radical_SAM"/>
    <property type="match status" value="1"/>
</dbReference>
<dbReference type="PANTHER" id="PTHR13932:SF1">
    <property type="entry name" value="OXYGEN-INDEPENDENT COPROPORPHYRINOGEN-III OXIDASE-LIKE PROTEIN HEMZ"/>
    <property type="match status" value="1"/>
</dbReference>
<name>A0A7G9FR18_9FIRM</name>
<dbReference type="NCBIfam" id="TIGR03994">
    <property type="entry name" value="rSAM_HemZ"/>
    <property type="match status" value="1"/>
</dbReference>
<keyword evidence="2" id="KW-0560">Oxidoreductase</keyword>
<evidence type="ECO:0000313" key="3">
    <source>
        <dbReference type="Proteomes" id="UP000515819"/>
    </source>
</evidence>
<proteinExistence type="predicted"/>
<keyword evidence="3" id="KW-1185">Reference proteome</keyword>
<evidence type="ECO:0000313" key="2">
    <source>
        <dbReference type="EMBL" id="QNM01000.1"/>
    </source>
</evidence>
<evidence type="ECO:0000259" key="1">
    <source>
        <dbReference type="PROSITE" id="PS51918"/>
    </source>
</evidence>
<dbReference type="GO" id="GO:0051989">
    <property type="term" value="F:coproporphyrinogen dehydrogenase activity"/>
    <property type="evidence" value="ECO:0007669"/>
    <property type="project" value="UniProtKB-EC"/>
</dbReference>
<dbReference type="GO" id="GO:0051539">
    <property type="term" value="F:4 iron, 4 sulfur cluster binding"/>
    <property type="evidence" value="ECO:0007669"/>
    <property type="project" value="TreeGrafter"/>
</dbReference>
<dbReference type="PROSITE" id="PS51918">
    <property type="entry name" value="RADICAL_SAM"/>
    <property type="match status" value="1"/>
</dbReference>
<dbReference type="AlphaFoldDB" id="A0A7G9FR18"/>
<dbReference type="SFLD" id="SFLDS00029">
    <property type="entry name" value="Radical_SAM"/>
    <property type="match status" value="1"/>
</dbReference>
<dbReference type="InterPro" id="IPR023404">
    <property type="entry name" value="rSAM_horseshoe"/>
</dbReference>
<organism evidence="2 3">
    <name type="scientific">Wujia chipingensis</name>
    <dbReference type="NCBI Taxonomy" id="2763670"/>
    <lineage>
        <taxon>Bacteria</taxon>
        <taxon>Bacillati</taxon>
        <taxon>Bacillota</taxon>
        <taxon>Clostridia</taxon>
        <taxon>Lachnospirales</taxon>
        <taxon>Lachnospiraceae</taxon>
        <taxon>Wujia</taxon>
    </lineage>
</organism>
<dbReference type="KEGG" id="wcp:H9Q76_01610"/>
<dbReference type="GO" id="GO:0006779">
    <property type="term" value="P:porphyrin-containing compound biosynthetic process"/>
    <property type="evidence" value="ECO:0007669"/>
    <property type="project" value="TreeGrafter"/>
</dbReference>
<dbReference type="SMART" id="SM00729">
    <property type="entry name" value="Elp3"/>
    <property type="match status" value="1"/>
</dbReference>
<dbReference type="InterPro" id="IPR034505">
    <property type="entry name" value="Coproporphyrinogen-III_oxidase"/>
</dbReference>
<dbReference type="SFLD" id="SFLDF00310">
    <property type="entry name" value="oxygen-independent_coproporphy"/>
    <property type="match status" value="1"/>
</dbReference>